<reference evidence="11 12" key="1">
    <citation type="submission" date="2022-07" db="EMBL/GenBank/DDBJ databases">
        <title>Genome-wide signatures of adaptation to extreme environments.</title>
        <authorList>
            <person name="Cho C.H."/>
            <person name="Yoon H.S."/>
        </authorList>
    </citation>
    <scope>NUCLEOTIDE SEQUENCE [LARGE SCALE GENOMIC DNA]</scope>
    <source>
        <strain evidence="11 12">108.79 E11</strain>
    </source>
</reference>
<dbReference type="GO" id="GO:0016020">
    <property type="term" value="C:membrane"/>
    <property type="evidence" value="ECO:0007669"/>
    <property type="project" value="UniProtKB-SubCell"/>
</dbReference>
<name>A0AAV9I765_9RHOD</name>
<feature type="transmembrane region" description="Helical" evidence="9">
    <location>
        <begin position="550"/>
        <end position="570"/>
    </location>
</feature>
<protein>
    <recommendedName>
        <fullName evidence="10">Major facilitator superfamily (MFS) profile domain-containing protein</fullName>
    </recommendedName>
</protein>
<dbReference type="PANTHER" id="PTHR48020">
    <property type="entry name" value="PROTON MYO-INOSITOL COTRANSPORTER"/>
    <property type="match status" value="1"/>
</dbReference>
<dbReference type="PRINTS" id="PR00171">
    <property type="entry name" value="SUGRTRNSPORT"/>
</dbReference>
<feature type="coiled-coil region" evidence="8">
    <location>
        <begin position="88"/>
        <end position="122"/>
    </location>
</feature>
<dbReference type="GO" id="GO:0022857">
    <property type="term" value="F:transmembrane transporter activity"/>
    <property type="evidence" value="ECO:0007669"/>
    <property type="project" value="InterPro"/>
</dbReference>
<dbReference type="PANTHER" id="PTHR48020:SF9">
    <property type="entry name" value="MAJOR FACILITATOR SUPERFAMILY (MFS) PROFILE DOMAIN-CONTAINING PROTEIN"/>
    <property type="match status" value="1"/>
</dbReference>
<dbReference type="InterPro" id="IPR005829">
    <property type="entry name" value="Sugar_transporter_CS"/>
</dbReference>
<proteinExistence type="inferred from homology"/>
<keyword evidence="5 9" id="KW-1133">Transmembrane helix</keyword>
<evidence type="ECO:0000256" key="4">
    <source>
        <dbReference type="ARBA" id="ARBA00022692"/>
    </source>
</evidence>
<feature type="transmembrane region" description="Helical" evidence="9">
    <location>
        <begin position="239"/>
        <end position="259"/>
    </location>
</feature>
<feature type="transmembrane region" description="Helical" evidence="9">
    <location>
        <begin position="385"/>
        <end position="409"/>
    </location>
</feature>
<evidence type="ECO:0000256" key="8">
    <source>
        <dbReference type="SAM" id="Coils"/>
    </source>
</evidence>
<dbReference type="FunFam" id="1.20.1250.20:FF:000134">
    <property type="entry name" value="MFS sugar transporter protein"/>
    <property type="match status" value="1"/>
</dbReference>
<keyword evidence="8" id="KW-0175">Coiled coil</keyword>
<dbReference type="EMBL" id="JANCYU010000013">
    <property type="protein sequence ID" value="KAK4523275.1"/>
    <property type="molecule type" value="Genomic_DNA"/>
</dbReference>
<keyword evidence="6 9" id="KW-0472">Membrane</keyword>
<evidence type="ECO:0000256" key="7">
    <source>
        <dbReference type="RuleBase" id="RU003346"/>
    </source>
</evidence>
<evidence type="ECO:0000259" key="10">
    <source>
        <dbReference type="PROSITE" id="PS50850"/>
    </source>
</evidence>
<dbReference type="PROSITE" id="PS00217">
    <property type="entry name" value="SUGAR_TRANSPORT_2"/>
    <property type="match status" value="1"/>
</dbReference>
<gene>
    <name evidence="11" type="ORF">GAYE_PCTG50G1168</name>
</gene>
<feature type="transmembrane region" description="Helical" evidence="9">
    <location>
        <begin position="421"/>
        <end position="444"/>
    </location>
</feature>
<dbReference type="InterPro" id="IPR005828">
    <property type="entry name" value="MFS_sugar_transport-like"/>
</dbReference>
<dbReference type="AlphaFoldDB" id="A0AAV9I765"/>
<keyword evidence="4 9" id="KW-0812">Transmembrane</keyword>
<feature type="transmembrane region" description="Helical" evidence="9">
    <location>
        <begin position="518"/>
        <end position="538"/>
    </location>
</feature>
<sequence>MRLLFHWTKKISLPDEQKRWAFSEQLRQPFPRDKLTLSVKRIRSKTAAPQIHYSLVLKAITMSEKSSKHIYQSDDLISKAVHDEETGAKEYTLEREDIVEKNDQYRMEAQALVDELQQEQERQGYRLRFVISLRNKEYFTILLAALASIGGMLLGLDMSTISGANLYMPEDIHLTSKQDSLVVSGAPLGAVFGAFIMPATNELLGRKWAIIVACFFYTAGAILEAAAGDYGVMISGRLLVGAGVGLAGGSVPCYVAECCPKSWRGRLNSLYQFNIALGEVFGYVVNAIFVDVSGNWRFMLGSSLLWSTILMLGMLGLPESPRWLMKKGKRVQSFAVWRHLRGVETEDSKLEFLFLERVISEERERNRHNRFIWLDFVRKPRCFKALVVAIAIEIFVQFSGTNGLVYYMSTLMEETGFTPEHAVYMSLVGGGALLLGTIYALFIVDKVGRRMVAIPNITIIFLGVIWVGFSFLTPKDKVRTMQGAYISGVIFYELGMGPFSVLSWVTPAEVFPTYLRSYGMMACDGAVFLFAWIITYNFTGMRKAMTSTGLFTGFYGGIALLGVVFCIIYFPETKGKTLEEIDELFQKSWSEIAKTNLQEIRRTFSDWFSSGKSE</sequence>
<comment type="caution">
    <text evidence="11">The sequence shown here is derived from an EMBL/GenBank/DDBJ whole genome shotgun (WGS) entry which is preliminary data.</text>
</comment>
<feature type="transmembrane region" description="Helical" evidence="9">
    <location>
        <begin position="181"/>
        <end position="201"/>
    </location>
</feature>
<evidence type="ECO:0000256" key="9">
    <source>
        <dbReference type="SAM" id="Phobius"/>
    </source>
</evidence>
<evidence type="ECO:0000256" key="5">
    <source>
        <dbReference type="ARBA" id="ARBA00022989"/>
    </source>
</evidence>
<dbReference type="PROSITE" id="PS50850">
    <property type="entry name" value="MFS"/>
    <property type="match status" value="1"/>
</dbReference>
<evidence type="ECO:0000313" key="11">
    <source>
        <dbReference type="EMBL" id="KAK4523275.1"/>
    </source>
</evidence>
<feature type="transmembrane region" description="Helical" evidence="9">
    <location>
        <begin position="208"/>
        <end position="227"/>
    </location>
</feature>
<dbReference type="NCBIfam" id="TIGR00879">
    <property type="entry name" value="SP"/>
    <property type="match status" value="1"/>
</dbReference>
<comment type="similarity">
    <text evidence="2 7">Belongs to the major facilitator superfamily. Sugar transporter (TC 2.A.1.1) family.</text>
</comment>
<dbReference type="Pfam" id="PF00083">
    <property type="entry name" value="Sugar_tr"/>
    <property type="match status" value="1"/>
</dbReference>
<dbReference type="InterPro" id="IPR050814">
    <property type="entry name" value="Myo-inositol_Transporter"/>
</dbReference>
<dbReference type="Gene3D" id="1.20.1250.20">
    <property type="entry name" value="MFS general substrate transporter like domains"/>
    <property type="match status" value="1"/>
</dbReference>
<dbReference type="InterPro" id="IPR020846">
    <property type="entry name" value="MFS_dom"/>
</dbReference>
<feature type="transmembrane region" description="Helical" evidence="9">
    <location>
        <begin position="451"/>
        <end position="472"/>
    </location>
</feature>
<dbReference type="Proteomes" id="UP001300502">
    <property type="component" value="Unassembled WGS sequence"/>
</dbReference>
<dbReference type="SUPFAM" id="SSF103473">
    <property type="entry name" value="MFS general substrate transporter"/>
    <property type="match status" value="1"/>
</dbReference>
<accession>A0AAV9I765</accession>
<feature type="domain" description="Major facilitator superfamily (MFS) profile" evidence="10">
    <location>
        <begin position="143"/>
        <end position="574"/>
    </location>
</feature>
<feature type="transmembrane region" description="Helical" evidence="9">
    <location>
        <begin position="138"/>
        <end position="161"/>
    </location>
</feature>
<keyword evidence="3 7" id="KW-0813">Transport</keyword>
<dbReference type="InterPro" id="IPR036259">
    <property type="entry name" value="MFS_trans_sf"/>
</dbReference>
<feature type="transmembrane region" description="Helical" evidence="9">
    <location>
        <begin position="484"/>
        <end position="506"/>
    </location>
</feature>
<comment type="subcellular location">
    <subcellularLocation>
        <location evidence="1">Membrane</location>
        <topology evidence="1">Multi-pass membrane protein</topology>
    </subcellularLocation>
</comment>
<feature type="transmembrane region" description="Helical" evidence="9">
    <location>
        <begin position="296"/>
        <end position="317"/>
    </location>
</feature>
<evidence type="ECO:0000256" key="3">
    <source>
        <dbReference type="ARBA" id="ARBA00022448"/>
    </source>
</evidence>
<evidence type="ECO:0000313" key="12">
    <source>
        <dbReference type="Proteomes" id="UP001300502"/>
    </source>
</evidence>
<evidence type="ECO:0000256" key="6">
    <source>
        <dbReference type="ARBA" id="ARBA00023136"/>
    </source>
</evidence>
<evidence type="ECO:0000256" key="1">
    <source>
        <dbReference type="ARBA" id="ARBA00004141"/>
    </source>
</evidence>
<dbReference type="InterPro" id="IPR003663">
    <property type="entry name" value="Sugar/inositol_transpt"/>
</dbReference>
<feature type="transmembrane region" description="Helical" evidence="9">
    <location>
        <begin position="271"/>
        <end position="290"/>
    </location>
</feature>
<organism evidence="11 12">
    <name type="scientific">Galdieria yellowstonensis</name>
    <dbReference type="NCBI Taxonomy" id="3028027"/>
    <lineage>
        <taxon>Eukaryota</taxon>
        <taxon>Rhodophyta</taxon>
        <taxon>Bangiophyceae</taxon>
        <taxon>Galdieriales</taxon>
        <taxon>Galdieriaceae</taxon>
        <taxon>Galdieria</taxon>
    </lineage>
</organism>
<keyword evidence="12" id="KW-1185">Reference proteome</keyword>
<evidence type="ECO:0000256" key="2">
    <source>
        <dbReference type="ARBA" id="ARBA00010992"/>
    </source>
</evidence>